<name>A0A139A3I2_GONPJ</name>
<dbReference type="AlphaFoldDB" id="A0A139A3I2"/>
<dbReference type="EMBL" id="KQ965803">
    <property type="protein sequence ID" value="KXS11376.1"/>
    <property type="molecule type" value="Genomic_DNA"/>
</dbReference>
<organism evidence="1 2">
    <name type="scientific">Gonapodya prolifera (strain JEL478)</name>
    <name type="common">Monoblepharis prolifera</name>
    <dbReference type="NCBI Taxonomy" id="1344416"/>
    <lineage>
        <taxon>Eukaryota</taxon>
        <taxon>Fungi</taxon>
        <taxon>Fungi incertae sedis</taxon>
        <taxon>Chytridiomycota</taxon>
        <taxon>Chytridiomycota incertae sedis</taxon>
        <taxon>Monoblepharidomycetes</taxon>
        <taxon>Monoblepharidales</taxon>
        <taxon>Gonapodyaceae</taxon>
        <taxon>Gonapodya</taxon>
    </lineage>
</organism>
<reference evidence="1 2" key="1">
    <citation type="journal article" date="2015" name="Genome Biol. Evol.">
        <title>Phylogenomic analyses indicate that early fungi evolved digesting cell walls of algal ancestors of land plants.</title>
        <authorList>
            <person name="Chang Y."/>
            <person name="Wang S."/>
            <person name="Sekimoto S."/>
            <person name="Aerts A.L."/>
            <person name="Choi C."/>
            <person name="Clum A."/>
            <person name="LaButti K.M."/>
            <person name="Lindquist E.A."/>
            <person name="Yee Ngan C."/>
            <person name="Ohm R.A."/>
            <person name="Salamov A.A."/>
            <person name="Grigoriev I.V."/>
            <person name="Spatafora J.W."/>
            <person name="Berbee M.L."/>
        </authorList>
    </citation>
    <scope>NUCLEOTIDE SEQUENCE [LARGE SCALE GENOMIC DNA]</scope>
    <source>
        <strain evidence="1 2">JEL478</strain>
    </source>
</reference>
<gene>
    <name evidence="1" type="ORF">M427DRAFT_439405</name>
</gene>
<keyword evidence="2" id="KW-1185">Reference proteome</keyword>
<evidence type="ECO:0000313" key="2">
    <source>
        <dbReference type="Proteomes" id="UP000070544"/>
    </source>
</evidence>
<evidence type="ECO:0000313" key="1">
    <source>
        <dbReference type="EMBL" id="KXS11376.1"/>
    </source>
</evidence>
<dbReference type="Proteomes" id="UP000070544">
    <property type="component" value="Unassembled WGS sequence"/>
</dbReference>
<sequence length="101" mass="11337">MGGQQDGRKTASPAGRLRAQRFYHPCRCEAAWLSLPAAKLYKYLSAGWSRWVRVHFCGNATMRALFGQHDWPMAGDVVSVTVYVVLSAPRGHFPSSSWRIL</sequence>
<proteinExistence type="predicted"/>
<protein>
    <submittedName>
        <fullName evidence="1">Uncharacterized protein</fullName>
    </submittedName>
</protein>
<accession>A0A139A3I2</accession>